<dbReference type="PANTHER" id="PTHR39940">
    <property type="entry name" value="PROTHORACICOTROPIC HORMONE, ISOFORM F"/>
    <property type="match status" value="1"/>
</dbReference>
<dbReference type="OrthoDB" id="5950649at2759"/>
<proteinExistence type="predicted"/>
<dbReference type="GO" id="GO:0018445">
    <property type="term" value="F:prothoracicotrophic hormone activity"/>
    <property type="evidence" value="ECO:0007669"/>
    <property type="project" value="TreeGrafter"/>
</dbReference>
<evidence type="ECO:0000256" key="1">
    <source>
        <dbReference type="SAM" id="SignalP"/>
    </source>
</evidence>
<dbReference type="OMA" id="DHSYSWM"/>
<name>A0A484BPS7_DRONA</name>
<keyword evidence="3" id="KW-1185">Reference proteome</keyword>
<dbReference type="EMBL" id="LSRL02000019">
    <property type="protein sequence ID" value="TDG49885.1"/>
    <property type="molecule type" value="Genomic_DNA"/>
</dbReference>
<comment type="caution">
    <text evidence="2">The sequence shown here is derived from an EMBL/GenBank/DDBJ whole genome shotgun (WGS) entry which is preliminary data.</text>
</comment>
<gene>
    <name evidence="2" type="ORF">AWZ03_003661</name>
</gene>
<evidence type="ECO:0000313" key="3">
    <source>
        <dbReference type="Proteomes" id="UP000295192"/>
    </source>
</evidence>
<dbReference type="AlphaFoldDB" id="A0A484BPS7"/>
<reference evidence="2 3" key="1">
    <citation type="journal article" date="2019" name="J. Hered.">
        <title>An Improved Genome Assembly for Drosophila navojoa, the Basal Species in the mojavensis Cluster.</title>
        <authorList>
            <person name="Vanderlinde T."/>
            <person name="Dupim E.G."/>
            <person name="Nazario-Yepiz N.O."/>
            <person name="Carvalho A.B."/>
        </authorList>
    </citation>
    <scope>NUCLEOTIDE SEQUENCE [LARGE SCALE GENOMIC DNA]</scope>
    <source>
        <strain evidence="2">Navoj_Jal97</strain>
        <tissue evidence="2">Whole organism</tissue>
    </source>
</reference>
<dbReference type="STRING" id="7232.A0A484BPS7"/>
<protein>
    <recommendedName>
        <fullName evidence="4">Spaetzle domain-containing protein</fullName>
    </recommendedName>
</protein>
<organism evidence="2 3">
    <name type="scientific">Drosophila navojoa</name>
    <name type="common">Fruit fly</name>
    <dbReference type="NCBI Taxonomy" id="7232"/>
    <lineage>
        <taxon>Eukaryota</taxon>
        <taxon>Metazoa</taxon>
        <taxon>Ecdysozoa</taxon>
        <taxon>Arthropoda</taxon>
        <taxon>Hexapoda</taxon>
        <taxon>Insecta</taxon>
        <taxon>Pterygota</taxon>
        <taxon>Neoptera</taxon>
        <taxon>Endopterygota</taxon>
        <taxon>Diptera</taxon>
        <taxon>Brachycera</taxon>
        <taxon>Muscomorpha</taxon>
        <taxon>Ephydroidea</taxon>
        <taxon>Drosophilidae</taxon>
        <taxon>Drosophila</taxon>
    </lineage>
</organism>
<dbReference type="Gene3D" id="2.10.90.10">
    <property type="entry name" value="Cystine-knot cytokines"/>
    <property type="match status" value="1"/>
</dbReference>
<keyword evidence="1" id="KW-0732">Signal</keyword>
<evidence type="ECO:0000313" key="2">
    <source>
        <dbReference type="EMBL" id="TDG49885.1"/>
    </source>
</evidence>
<dbReference type="SUPFAM" id="SSF57501">
    <property type="entry name" value="Cystine-knot cytokines"/>
    <property type="match status" value="1"/>
</dbReference>
<feature type="chain" id="PRO_5019869862" description="Spaetzle domain-containing protein" evidence="1">
    <location>
        <begin position="19"/>
        <end position="234"/>
    </location>
</feature>
<evidence type="ECO:0008006" key="4">
    <source>
        <dbReference type="Google" id="ProtNLM"/>
    </source>
</evidence>
<dbReference type="InterPro" id="IPR029034">
    <property type="entry name" value="Cystine-knot_cytokine"/>
</dbReference>
<dbReference type="InterPro" id="IPR052876">
    <property type="entry name" value="Insect_Hormone_Regulators"/>
</dbReference>
<sequence length="234" mass="25503">MLWMASLLAALALRCVISSNRFVAYDELTAPMLARSMPKRCSRLLGVQECGGGGSGRDGSGRDGNELPVEAIETEADQSTSKMLNALFGRPASAETVPPTTRPTEAALTPYQLPPMYYNDFYEDLLTSKRNDAHAAGCDCKVMNDLIDLGSTSFPRYLMSAICESRPAQDAKCMHGSNCKPLEYKVKVLTLGPDQATPKAASSSARLWMPEEVTPLWQWQFKTVTVTAGCFCTN</sequence>
<accession>A0A484BPS7</accession>
<dbReference type="Proteomes" id="UP000295192">
    <property type="component" value="Unassembled WGS sequence"/>
</dbReference>
<dbReference type="PANTHER" id="PTHR39940:SF1">
    <property type="entry name" value="PROTHORACICOTROPIC HORMONE, ISOFORM F"/>
    <property type="match status" value="1"/>
</dbReference>
<feature type="signal peptide" evidence="1">
    <location>
        <begin position="1"/>
        <end position="18"/>
    </location>
</feature>